<evidence type="ECO:0000256" key="5">
    <source>
        <dbReference type="ARBA" id="ARBA00022729"/>
    </source>
</evidence>
<feature type="transmembrane region" description="Helical" evidence="8">
    <location>
        <begin position="1954"/>
        <end position="1981"/>
    </location>
</feature>
<keyword evidence="5" id="KW-0732">Signal</keyword>
<sequence length="2289" mass="269947">MFRLKLDQTSQKCLFRSSSSLVCKLYSPKESMQYQLVLIQFKENILYILYQYIQVLDILLVDNQPFSDYDDIFQVYFTKALPQASSLNSLRVKIDEDSNFTYSYFTSQYVFDQICVTQYYLQNEYRQIYGCQNGFTGDIFFQQQKDYPAKKLISIKNSKNSVLLQSLFKLIIYGDNSLEIFDYKNFQSLLIFEFQEDEHIIQLLEIGYPFEYIVILTSKMLYFVEQNDKSLKIFKSIQQNENWRQIIYCQEEQLMLLSGKDLSLIDFKNVQLNVQIIIQAQNGILHYCQAIDKKIAYCLQEEKGQYLRQKLYQLSFEDLSVFGDQIFSIKNFKQIKIIEDSIYAVEGDEVILLSISYSEIFFSLKFDLPIEEYYIIDKNIAVVFTKKNFYILDIQKNTYIQTQNLAGSYMGSYLIDLIYEQNVALIIIYTDNISNGLAQVINVYTGQDLGYFQQSIQDTYITDIQFDKISYLLFIKLSNGIVQQFNLKLSWFQETTYFHPIMNDQSMNQVKLQKNMIVDSNFNRIILIFDTFFLTFEIDLNSSRPSSYTQTPFKYYQQLIEQDLSSSQLYKNEFYLDSNNVIWMYKDDDLIDFLHFKDEVKHIEYLSSRQGSKIIKPSNFTLCLFTEQQIYFVNDQSEIDQYSLSFHTKYILKINGVIYALNNNNCLLILSKDLVATYFQINAVRIEYIIYIEEIDSILFEDMSSKIILYNIQKNTQVYTNYDSLQAKCLNISFNQKQIYCLSTKKQLIIFNYSKEEHKFLDKFGIIYQLSDNDIESEFKINRLSFVEYDFLNNKVFLAFVNSKLINVFQLDIKYDQDKYIQSFSLNKINYILAPHSNSKNIHFVGNYLLLQTLNQLILLDRQTYNYYDSFKVSIRYNQILQVIFIDNKLYNCIVFNTMNKIYIGIIGQKYNKFNLIYQQQLENSRILDYTVQEVQQKNGLYVNLIYETNSMVYKNSFFVYDTITYTSHYCYIDINMKDNIFKIAKQVQSIIYNQINKTFFNVQMSDTFKFYNLINKQQKDSNLILTQLDSDQQNKTSRFENLKQVSNKITFSMEQLYNIKVQQYMLLQLTLILKDFQNYKRGPKNQIKQFVKIKDVNFIGQYSVTHKSFIINQSQLNFEFFESIQIENLEIKNIILDQYNQLTPSFVKFKNNKIINIRNLKIQNCILKKGIQSLISFIDNNQIIIQNMQLLNNTIELESNNQNTALIYIQQHFFLDIKQSQISFNKGIKFSNKTIDKQFVILNIEGANSFYLTDTIISDNSELIIILYKSQYVYGDILYKMKNDNIILRRCQFEFNQMSLFDQSLIQIESNSAYFDELLFNNNTCIKCTQGSILLSQESSIIGIDKSNFTNNISEKGGSIYFSLEGGKAFINQTLFENNTAIYSGGAIYLYVTNVQFYQTTFIGNKALIGGAIKQENLYNEDFVSYLRQKNNFEQNFTFLNNQALVFGSNIGLFPAIFELNLLLLTSSEETILDQRKQTFKEISDSDLLALDSGSFVKVQLLFKDLSEQIIDFYPPNISNLQLQLLDQKVKSLDTKIELNDEQNNLFLDGGLYVNLIKDFNKVDKKVQFELIQFSGNYNSCSTFTIRTELFTDIFQKQLDLNNTITKKVCFKTCSEGDIPILLPSGKIKCSKCQQGFYNLEDYSQQIDNNFIQHLKSNPLKCKLCPEGAKSCQANQIILKNNYWRDDEYLDTIVECNNRQIMDYYPCQAENPNSKNYCVEGHIGPLCESCDVLGQTWGVPYTRNSNQSCQKCGSEFIIIFYLITIIILFNIYLYFSLKAFLTTYQLNSIYYYTRILKLFPISNSQYNNIAASLIKCFSNYLQISIIFDETSYELNFYQQIKSWLGSTSNSIQTEMDCLIKYLNFSNDILHIKIMATIIFPVACCLAQIILFCLITFKNLKQMKHFMKTIFIVILNFFLPSFLSLLTQSISCIQIGKKYYLLADLSIECQMSGSIYIIVNYIVKPILALLLFHPFIIFWILRRVKNKLDYVITKYKYGYYFLDYKDEYYYWEIIRLYFKLFIVIIYNLLKTNDNTYLIRKTISFSLIQIYVYFLGKYQIFRKSFIQKIDYQVGQFCSLVLLIEIVNKFLNKDGIRLVAYLIQLIFGLYCIIRILNLKIQQLNRQNSPKIISFLESIIPNKIFNWWFKHLNSNLYRTLILWRVIYNNKKAIVYNNITSLDKITKICASTQKSIRGTGIYSNNDTYNYIFSQKNILSQNQVFRNSFRNSDQNLDLSHKNNENNQQKNKFKVNRKNFQKKKTEVPVKRLYRDQQLKLTKAQSQREIKIQGNL</sequence>
<dbReference type="Proteomes" id="UP000009168">
    <property type="component" value="Unassembled WGS sequence"/>
</dbReference>
<feature type="transmembrane region" description="Helical" evidence="8">
    <location>
        <begin position="1909"/>
        <end position="1933"/>
    </location>
</feature>
<feature type="transmembrane region" description="Helical" evidence="8">
    <location>
        <begin position="1874"/>
        <end position="1897"/>
    </location>
</feature>
<dbReference type="InterPro" id="IPR011050">
    <property type="entry name" value="Pectin_lyase_fold/virulence"/>
</dbReference>
<feature type="transmembrane region" description="Helical" evidence="8">
    <location>
        <begin position="1757"/>
        <end position="1776"/>
    </location>
</feature>
<proteinExistence type="predicted"/>
<evidence type="ECO:0000256" key="2">
    <source>
        <dbReference type="ARBA" id="ARBA00004442"/>
    </source>
</evidence>
<dbReference type="KEGG" id="tet:TTHERM_00335660"/>
<feature type="transmembrane region" description="Helical" evidence="8">
    <location>
        <begin position="2041"/>
        <end position="2060"/>
    </location>
</feature>
<dbReference type="InterPro" id="IPR003368">
    <property type="entry name" value="POMP_repeat"/>
</dbReference>
<reference evidence="10" key="1">
    <citation type="journal article" date="2006" name="PLoS Biol.">
        <title>Macronuclear genome sequence of the ciliate Tetrahymena thermophila, a model eukaryote.</title>
        <authorList>
            <person name="Eisen J.A."/>
            <person name="Coyne R.S."/>
            <person name="Wu M."/>
            <person name="Wu D."/>
            <person name="Thiagarajan M."/>
            <person name="Wortman J.R."/>
            <person name="Badger J.H."/>
            <person name="Ren Q."/>
            <person name="Amedeo P."/>
            <person name="Jones K.M."/>
            <person name="Tallon L.J."/>
            <person name="Delcher A.L."/>
            <person name="Salzberg S.L."/>
            <person name="Silva J.C."/>
            <person name="Haas B.J."/>
            <person name="Majoros W.H."/>
            <person name="Farzad M."/>
            <person name="Carlton J.M."/>
            <person name="Smith R.K. Jr."/>
            <person name="Garg J."/>
            <person name="Pearlman R.E."/>
            <person name="Karrer K.M."/>
            <person name="Sun L."/>
            <person name="Manning G."/>
            <person name="Elde N.C."/>
            <person name="Turkewitz A.P."/>
            <person name="Asai D.J."/>
            <person name="Wilkes D.E."/>
            <person name="Wang Y."/>
            <person name="Cai H."/>
            <person name="Collins K."/>
            <person name="Stewart B.A."/>
            <person name="Lee S.R."/>
            <person name="Wilamowska K."/>
            <person name="Weinberg Z."/>
            <person name="Ruzzo W.L."/>
            <person name="Wloga D."/>
            <person name="Gaertig J."/>
            <person name="Frankel J."/>
            <person name="Tsao C.-C."/>
            <person name="Gorovsky M.A."/>
            <person name="Keeling P.J."/>
            <person name="Waller R.F."/>
            <person name="Patron N.J."/>
            <person name="Cherry J.M."/>
            <person name="Stover N.A."/>
            <person name="Krieger C.J."/>
            <person name="del Toro C."/>
            <person name="Ryder H.F."/>
            <person name="Williamson S.C."/>
            <person name="Barbeau R.A."/>
            <person name="Hamilton E.P."/>
            <person name="Orias E."/>
        </authorList>
    </citation>
    <scope>NUCLEOTIDE SEQUENCE [LARGE SCALE GENOMIC DNA]</scope>
    <source>
        <strain evidence="10">SB210</strain>
    </source>
</reference>
<feature type="transmembrane region" description="Helical" evidence="8">
    <location>
        <begin position="2096"/>
        <end position="2114"/>
    </location>
</feature>
<keyword evidence="8" id="KW-1133">Transmembrane helix</keyword>
<dbReference type="GO" id="GO:0005576">
    <property type="term" value="C:extracellular region"/>
    <property type="evidence" value="ECO:0007669"/>
    <property type="project" value="UniProtKB-SubCell"/>
</dbReference>
<evidence type="ECO:0000256" key="7">
    <source>
        <dbReference type="ARBA" id="ARBA00023237"/>
    </source>
</evidence>
<dbReference type="InParanoid" id="I7M871"/>
<dbReference type="PANTHER" id="PTHR11319">
    <property type="entry name" value="G PROTEIN-COUPLED RECEPTOR-RELATED"/>
    <property type="match status" value="1"/>
</dbReference>
<evidence type="ECO:0000313" key="9">
    <source>
        <dbReference type="EMBL" id="EAR97289.2"/>
    </source>
</evidence>
<evidence type="ECO:0000256" key="4">
    <source>
        <dbReference type="ARBA" id="ARBA00022525"/>
    </source>
</evidence>
<keyword evidence="10" id="KW-1185">Reference proteome</keyword>
<dbReference type="RefSeq" id="XP_001017534.2">
    <property type="nucleotide sequence ID" value="XM_001017534.2"/>
</dbReference>
<protein>
    <submittedName>
        <fullName evidence="9">Transmembrane protein, putative</fullName>
    </submittedName>
</protein>
<accession>I7M871</accession>
<gene>
    <name evidence="9" type="ORF">TTHERM_00335660</name>
</gene>
<dbReference type="GeneID" id="7846737"/>
<keyword evidence="7" id="KW-0998">Cell outer membrane</keyword>
<feature type="transmembrane region" description="Helical" evidence="8">
    <location>
        <begin position="2008"/>
        <end position="2029"/>
    </location>
</feature>
<evidence type="ECO:0000256" key="6">
    <source>
        <dbReference type="ARBA" id="ARBA00023136"/>
    </source>
</evidence>
<keyword evidence="8 9" id="KW-0812">Transmembrane</keyword>
<evidence type="ECO:0000256" key="1">
    <source>
        <dbReference type="ARBA" id="ARBA00004196"/>
    </source>
</evidence>
<dbReference type="SUPFAM" id="SSF51126">
    <property type="entry name" value="Pectin lyase-like"/>
    <property type="match status" value="1"/>
</dbReference>
<evidence type="ECO:0000256" key="3">
    <source>
        <dbReference type="ARBA" id="ARBA00004613"/>
    </source>
</evidence>
<evidence type="ECO:0000313" key="10">
    <source>
        <dbReference type="Proteomes" id="UP000009168"/>
    </source>
</evidence>
<organism evidence="9 10">
    <name type="scientific">Tetrahymena thermophila (strain SB210)</name>
    <dbReference type="NCBI Taxonomy" id="312017"/>
    <lineage>
        <taxon>Eukaryota</taxon>
        <taxon>Sar</taxon>
        <taxon>Alveolata</taxon>
        <taxon>Ciliophora</taxon>
        <taxon>Intramacronucleata</taxon>
        <taxon>Oligohymenophorea</taxon>
        <taxon>Hymenostomatida</taxon>
        <taxon>Tetrahymenina</taxon>
        <taxon>Tetrahymenidae</taxon>
        <taxon>Tetrahymena</taxon>
    </lineage>
</organism>
<dbReference type="PANTHER" id="PTHR11319:SF35">
    <property type="entry name" value="OUTER MEMBRANE PROTEIN PMPC-RELATED"/>
    <property type="match status" value="1"/>
</dbReference>
<comment type="subcellular location">
    <subcellularLocation>
        <location evidence="1">Cell envelope</location>
    </subcellularLocation>
    <subcellularLocation>
        <location evidence="2">Cell outer membrane</location>
    </subcellularLocation>
    <subcellularLocation>
        <location evidence="3">Secreted</location>
    </subcellularLocation>
</comment>
<dbReference type="EMBL" id="GG662666">
    <property type="protein sequence ID" value="EAR97289.2"/>
    <property type="molecule type" value="Genomic_DNA"/>
</dbReference>
<keyword evidence="4" id="KW-0964">Secreted</keyword>
<keyword evidence="6 8" id="KW-0472">Membrane</keyword>
<dbReference type="NCBIfam" id="TIGR01376">
    <property type="entry name" value="POMP_repeat"/>
    <property type="match status" value="1"/>
</dbReference>
<name>I7M871_TETTS</name>
<evidence type="ECO:0000256" key="8">
    <source>
        <dbReference type="SAM" id="Phobius"/>
    </source>
</evidence>